<dbReference type="Pfam" id="PF00651">
    <property type="entry name" value="BTB"/>
    <property type="match status" value="1"/>
</dbReference>
<dbReference type="STRING" id="1392250.A0A2I2GKQ1"/>
<comment type="caution">
    <text evidence="2">The sequence shown here is derived from an EMBL/GenBank/DDBJ whole genome shotgun (WGS) entry which is preliminary data.</text>
</comment>
<dbReference type="GeneID" id="36555252"/>
<dbReference type="PROSITE" id="PS50097">
    <property type="entry name" value="BTB"/>
    <property type="match status" value="1"/>
</dbReference>
<proteinExistence type="predicted"/>
<dbReference type="Proteomes" id="UP000234275">
    <property type="component" value="Unassembled WGS sequence"/>
</dbReference>
<dbReference type="EMBL" id="MSFO01000002">
    <property type="protein sequence ID" value="PLB53427.1"/>
    <property type="molecule type" value="Genomic_DNA"/>
</dbReference>
<feature type="domain" description="BTB" evidence="1">
    <location>
        <begin position="19"/>
        <end position="98"/>
    </location>
</feature>
<dbReference type="InterPro" id="IPR011333">
    <property type="entry name" value="SKP1/BTB/POZ_sf"/>
</dbReference>
<dbReference type="SUPFAM" id="SSF54695">
    <property type="entry name" value="POZ domain"/>
    <property type="match status" value="1"/>
</dbReference>
<organism evidence="2 3">
    <name type="scientific">Aspergillus steynii IBT 23096</name>
    <dbReference type="NCBI Taxonomy" id="1392250"/>
    <lineage>
        <taxon>Eukaryota</taxon>
        <taxon>Fungi</taxon>
        <taxon>Dikarya</taxon>
        <taxon>Ascomycota</taxon>
        <taxon>Pezizomycotina</taxon>
        <taxon>Eurotiomycetes</taxon>
        <taxon>Eurotiomycetidae</taxon>
        <taxon>Eurotiales</taxon>
        <taxon>Aspergillaceae</taxon>
        <taxon>Aspergillus</taxon>
        <taxon>Aspergillus subgen. Circumdati</taxon>
    </lineage>
</organism>
<gene>
    <name evidence="2" type="ORF">P170DRAFT_424167</name>
</gene>
<protein>
    <recommendedName>
        <fullName evidence="1">BTB domain-containing protein</fullName>
    </recommendedName>
</protein>
<name>A0A2I2GKQ1_9EURO</name>
<evidence type="ECO:0000313" key="2">
    <source>
        <dbReference type="EMBL" id="PLB53427.1"/>
    </source>
</evidence>
<dbReference type="RefSeq" id="XP_024708729.1">
    <property type="nucleotide sequence ID" value="XM_024847553.1"/>
</dbReference>
<dbReference type="VEuPathDB" id="FungiDB:P170DRAFT_424167"/>
<dbReference type="InterPro" id="IPR000210">
    <property type="entry name" value="BTB/POZ_dom"/>
</dbReference>
<sequence>MSEKSKKSGNQPKPLDPNGDVILVVGIESLEKLGKFLVSSKALSLASPVFKKLFSKSCLEGSKLEETKCFEVPLPEDDPEVMEIILRAMHFLDPIVDEDVYLDSGLLADITIHANKYDCVKPLSSWVSKWLNKPRLRSSEEMKALDYGHMILASYVFREEDSFAFFSSQAIRSMIPKDFAIWEDTDLLPLLLLPAKIRDSLKSGIEELMDQMFERLQTAETQLRMHKGGHLMDVGYCGKCEKTYLDNPKKCPSCRKMRLGTKYCSNDSRVSLYSAELKRAGLRPTSPKQMRARSATALYERISSLHSSVNHYCQAGMGCPLATELRLCSKDCKELLMKVPSLELADFR</sequence>
<keyword evidence="3" id="KW-1185">Reference proteome</keyword>
<evidence type="ECO:0000259" key="1">
    <source>
        <dbReference type="PROSITE" id="PS50097"/>
    </source>
</evidence>
<dbReference type="OrthoDB" id="5275938at2759"/>
<accession>A0A2I2GKQ1</accession>
<dbReference type="Gene3D" id="3.30.710.10">
    <property type="entry name" value="Potassium Channel Kv1.1, Chain A"/>
    <property type="match status" value="1"/>
</dbReference>
<reference evidence="2 3" key="1">
    <citation type="submission" date="2016-12" db="EMBL/GenBank/DDBJ databases">
        <title>The genomes of Aspergillus section Nigri reveals drivers in fungal speciation.</title>
        <authorList>
            <consortium name="DOE Joint Genome Institute"/>
            <person name="Vesth T.C."/>
            <person name="Nybo J."/>
            <person name="Theobald S."/>
            <person name="Brandl J."/>
            <person name="Frisvad J.C."/>
            <person name="Nielsen K.F."/>
            <person name="Lyhne E.K."/>
            <person name="Kogle M.E."/>
            <person name="Kuo A."/>
            <person name="Riley R."/>
            <person name="Clum A."/>
            <person name="Nolan M."/>
            <person name="Lipzen A."/>
            <person name="Salamov A."/>
            <person name="Henrissat B."/>
            <person name="Wiebenga A."/>
            <person name="De Vries R.P."/>
            <person name="Grigoriev I.V."/>
            <person name="Mortensen U.H."/>
            <person name="Andersen M.R."/>
            <person name="Baker S.E."/>
        </authorList>
    </citation>
    <scope>NUCLEOTIDE SEQUENCE [LARGE SCALE GENOMIC DNA]</scope>
    <source>
        <strain evidence="2 3">IBT 23096</strain>
    </source>
</reference>
<dbReference type="AlphaFoldDB" id="A0A2I2GKQ1"/>
<evidence type="ECO:0000313" key="3">
    <source>
        <dbReference type="Proteomes" id="UP000234275"/>
    </source>
</evidence>